<keyword evidence="2 4" id="KW-0413">Isomerase</keyword>
<dbReference type="PANTHER" id="PTHR21600">
    <property type="entry name" value="MITOCHONDRIAL RNA PSEUDOURIDINE SYNTHASE"/>
    <property type="match status" value="1"/>
</dbReference>
<feature type="active site" evidence="3">
    <location>
        <position position="65"/>
    </location>
</feature>
<gene>
    <name evidence="6" type="ORF">COT63_01685</name>
</gene>
<accession>A0A2H0WR65</accession>
<dbReference type="GO" id="GO:0003723">
    <property type="term" value="F:RNA binding"/>
    <property type="evidence" value="ECO:0007669"/>
    <property type="project" value="InterPro"/>
</dbReference>
<dbReference type="AlphaFoldDB" id="A0A2H0WR65"/>
<dbReference type="InterPro" id="IPR006145">
    <property type="entry name" value="PsdUridine_synth_RsuA/RluA"/>
</dbReference>
<name>A0A2H0WR65_9BACT</name>
<evidence type="ECO:0000256" key="1">
    <source>
        <dbReference type="ARBA" id="ARBA00010876"/>
    </source>
</evidence>
<dbReference type="GO" id="GO:0000455">
    <property type="term" value="P:enzyme-directed rRNA pseudouridine synthesis"/>
    <property type="evidence" value="ECO:0007669"/>
    <property type="project" value="TreeGrafter"/>
</dbReference>
<dbReference type="NCBIfam" id="TIGR00005">
    <property type="entry name" value="rluA_subfam"/>
    <property type="match status" value="1"/>
</dbReference>
<sequence length="242" mass="28239">MEPQIVYQDNFLLILNKPPNWVVNRARTTKNRQTIQDWLENNFSRLSGIPLWREKFRSGIVHRLDKDTSGVLLVAKDKETFENLQAQFKKRQIMKEYQALVHGVLPLSDKIIASVGRLPWARKKFGVLPGGRAAETGFKRIGIFEKDGEKFSLVRVSPKTGRTHQIRIHFRYLGYPLVTDFTYGGRKRSRNDQKWCSRIFLHARKIGFFHPQNGKWQECEVELPKDLKDVLKILEPIVNNIS</sequence>
<reference evidence="7" key="1">
    <citation type="submission" date="2017-09" db="EMBL/GenBank/DDBJ databases">
        <title>Depth-based differentiation of microbial function through sediment-hosted aquifers and enrichment of novel symbionts in the deep terrestrial subsurface.</title>
        <authorList>
            <person name="Probst A.J."/>
            <person name="Ladd B."/>
            <person name="Jarett J.K."/>
            <person name="Geller-Mcgrath D.E."/>
            <person name="Sieber C.M.K."/>
            <person name="Emerson J.B."/>
            <person name="Anantharaman K."/>
            <person name="Thomas B.C."/>
            <person name="Malmstrom R."/>
            <person name="Stieglmeier M."/>
            <person name="Klingl A."/>
            <person name="Woyke T."/>
            <person name="Ryan C.M."/>
            <person name="Banfield J.F."/>
        </authorList>
    </citation>
    <scope>NUCLEOTIDE SEQUENCE [LARGE SCALE GENOMIC DNA]</scope>
</reference>
<comment type="similarity">
    <text evidence="1 4">Belongs to the pseudouridine synthase RluA family.</text>
</comment>
<feature type="domain" description="Pseudouridine synthase RsuA/RluA-like" evidence="5">
    <location>
        <begin position="12"/>
        <end position="171"/>
    </location>
</feature>
<evidence type="ECO:0000256" key="2">
    <source>
        <dbReference type="ARBA" id="ARBA00023235"/>
    </source>
</evidence>
<organism evidence="6 7">
    <name type="scientific">Candidatus Shapirobacteria bacterium CG09_land_8_20_14_0_10_38_17</name>
    <dbReference type="NCBI Taxonomy" id="1974884"/>
    <lineage>
        <taxon>Bacteria</taxon>
        <taxon>Candidatus Shapironibacteriota</taxon>
    </lineage>
</organism>
<dbReference type="Gene3D" id="3.30.2350.10">
    <property type="entry name" value="Pseudouridine synthase"/>
    <property type="match status" value="1"/>
</dbReference>
<dbReference type="SUPFAM" id="SSF55120">
    <property type="entry name" value="Pseudouridine synthase"/>
    <property type="match status" value="1"/>
</dbReference>
<comment type="catalytic activity">
    <reaction evidence="4">
        <text>a uridine in RNA = a pseudouridine in RNA</text>
        <dbReference type="Rhea" id="RHEA:48348"/>
        <dbReference type="Rhea" id="RHEA-COMP:12068"/>
        <dbReference type="Rhea" id="RHEA-COMP:12069"/>
        <dbReference type="ChEBI" id="CHEBI:65314"/>
        <dbReference type="ChEBI" id="CHEBI:65315"/>
    </reaction>
</comment>
<dbReference type="EMBL" id="PEZH01000030">
    <property type="protein sequence ID" value="PIS15111.1"/>
    <property type="molecule type" value="Genomic_DNA"/>
</dbReference>
<dbReference type="CDD" id="cd02869">
    <property type="entry name" value="PseudoU_synth_RluA_like"/>
    <property type="match status" value="1"/>
</dbReference>
<evidence type="ECO:0000313" key="7">
    <source>
        <dbReference type="Proteomes" id="UP000231282"/>
    </source>
</evidence>
<evidence type="ECO:0000313" key="6">
    <source>
        <dbReference type="EMBL" id="PIS15111.1"/>
    </source>
</evidence>
<dbReference type="EC" id="5.4.99.-" evidence="4"/>
<comment type="function">
    <text evidence="4">Responsible for synthesis of pseudouridine from uracil.</text>
</comment>
<dbReference type="InterPro" id="IPR020103">
    <property type="entry name" value="PsdUridine_synth_cat_dom_sf"/>
</dbReference>
<dbReference type="PROSITE" id="PS01129">
    <property type="entry name" value="PSI_RLU"/>
    <property type="match status" value="1"/>
</dbReference>
<dbReference type="InterPro" id="IPR006225">
    <property type="entry name" value="PsdUridine_synth_RluC/D"/>
</dbReference>
<dbReference type="GO" id="GO:0009982">
    <property type="term" value="F:pseudouridine synthase activity"/>
    <property type="evidence" value="ECO:0007669"/>
    <property type="project" value="InterPro"/>
</dbReference>
<evidence type="ECO:0000256" key="3">
    <source>
        <dbReference type="PIRSR" id="PIRSR606225-1"/>
    </source>
</evidence>
<evidence type="ECO:0000259" key="5">
    <source>
        <dbReference type="Pfam" id="PF00849"/>
    </source>
</evidence>
<dbReference type="Proteomes" id="UP000231282">
    <property type="component" value="Unassembled WGS sequence"/>
</dbReference>
<dbReference type="InterPro" id="IPR006224">
    <property type="entry name" value="PsdUridine_synth_RluA-like_CS"/>
</dbReference>
<dbReference type="Pfam" id="PF00849">
    <property type="entry name" value="PseudoU_synth_2"/>
    <property type="match status" value="1"/>
</dbReference>
<proteinExistence type="inferred from homology"/>
<dbReference type="PANTHER" id="PTHR21600:SF44">
    <property type="entry name" value="RIBOSOMAL LARGE SUBUNIT PSEUDOURIDINE SYNTHASE D"/>
    <property type="match status" value="1"/>
</dbReference>
<comment type="caution">
    <text evidence="6">The sequence shown here is derived from an EMBL/GenBank/DDBJ whole genome shotgun (WGS) entry which is preliminary data.</text>
</comment>
<protein>
    <recommendedName>
        <fullName evidence="4">Pseudouridine synthase</fullName>
        <ecNumber evidence="4">5.4.99.-</ecNumber>
    </recommendedName>
</protein>
<evidence type="ECO:0000256" key="4">
    <source>
        <dbReference type="RuleBase" id="RU362028"/>
    </source>
</evidence>
<dbReference type="InterPro" id="IPR050188">
    <property type="entry name" value="RluA_PseudoU_synthase"/>
</dbReference>
<dbReference type="GO" id="GO:0140098">
    <property type="term" value="F:catalytic activity, acting on RNA"/>
    <property type="evidence" value="ECO:0007669"/>
    <property type="project" value="UniProtKB-ARBA"/>
</dbReference>